<feature type="region of interest" description="Disordered" evidence="1">
    <location>
        <begin position="1"/>
        <end position="29"/>
    </location>
</feature>
<dbReference type="Gene3D" id="1.10.357.10">
    <property type="entry name" value="Tetracycline Repressor, domain 2"/>
    <property type="match status" value="1"/>
</dbReference>
<proteinExistence type="predicted"/>
<dbReference type="EMBL" id="CP058905">
    <property type="protein sequence ID" value="QLJ96884.1"/>
    <property type="molecule type" value="Genomic_DNA"/>
</dbReference>
<organism evidence="2">
    <name type="scientific">Micromonospora carbonacea</name>
    <dbReference type="NCBI Taxonomy" id="47853"/>
    <lineage>
        <taxon>Bacteria</taxon>
        <taxon>Bacillati</taxon>
        <taxon>Actinomycetota</taxon>
        <taxon>Actinomycetes</taxon>
        <taxon>Micromonosporales</taxon>
        <taxon>Micromonosporaceae</taxon>
        <taxon>Micromonospora</taxon>
    </lineage>
</organism>
<protein>
    <submittedName>
        <fullName evidence="2">TetR family transcriptional regulator</fullName>
    </submittedName>
</protein>
<sequence>MFSEHGLDVSMRQTARHAGVSESTLRRPG</sequence>
<name>A0A7D6C433_9ACTN</name>
<evidence type="ECO:0000256" key="1">
    <source>
        <dbReference type="SAM" id="MobiDB-lite"/>
    </source>
</evidence>
<dbReference type="AlphaFoldDB" id="A0A7D6C433"/>
<reference evidence="2" key="1">
    <citation type="submission" date="2020-08" db="EMBL/GenBank/DDBJ databases">
        <title>A bifunctional nitrone conjugated secondary metabolite targeting the ribosome.</title>
        <authorList>
            <person name="Limbrick E.M."/>
            <person name="Graf M."/>
            <person name="Derewacz D.K."/>
            <person name="Nguyen F."/>
            <person name="Spraggins J.M."/>
            <person name="Wieland M."/>
            <person name="Ynigez-Gutierrez A.E."/>
            <person name="Reisman B.J."/>
            <person name="Zinshteyn B."/>
            <person name="McCulloch K."/>
            <person name="Iverson T.M."/>
            <person name="Green R."/>
            <person name="Wilson D.N."/>
            <person name="Bachmann B.O."/>
        </authorList>
    </citation>
    <scope>NUCLEOTIDE SEQUENCE</scope>
    <source>
        <strain evidence="2">Africana</strain>
    </source>
</reference>
<evidence type="ECO:0000313" key="2">
    <source>
        <dbReference type="EMBL" id="QLJ96884.1"/>
    </source>
</evidence>
<gene>
    <name evidence="2" type="ORF">HZU44_18535</name>
</gene>
<accession>A0A7D6C433</accession>